<dbReference type="PANTHER" id="PTHR24320:SF282">
    <property type="entry name" value="WW DOMAIN-CONTAINING OXIDOREDUCTASE"/>
    <property type="match status" value="1"/>
</dbReference>
<dbReference type="eggNOG" id="KOG1208">
    <property type="taxonomic scope" value="Eukaryota"/>
</dbReference>
<keyword evidence="3" id="KW-0560">Oxidoreductase</keyword>
<sequence length="309" mass="34377">MVCHEKMVTAKGRERRFGPKATDEEVLKGMDLSGKTVLITGTTTGIGKETARVLATHGAHVVMLNRNKEDAQKVRDEIYSETPNRKIDLITKGWLLQVLILNAAVASPAERLSKDSYNATFAVNHLAHFYLTLLLKDKFTVTPPSRVVVLSSELHRQARIDPKLSVDKKLELLIPSSDTTETALTLYSRSKLCNVLFALKLHRELSKIGVNVNAVHPGFIETALVRSVRASVSPLKAVTLCRFAKTIQQGAATTVYAGFHPDLDKVSGHYFEDCWDDRSKLSHLANDEKLQDALWNKSIDMINEASLKF</sequence>
<keyword evidence="2" id="KW-0521">NADP</keyword>
<dbReference type="GO" id="GO:0016491">
    <property type="term" value="F:oxidoreductase activity"/>
    <property type="evidence" value="ECO:0007669"/>
    <property type="project" value="UniProtKB-KW"/>
</dbReference>
<dbReference type="Proteomes" id="UP000095284">
    <property type="component" value="Unplaced"/>
</dbReference>
<dbReference type="SUPFAM" id="SSF51735">
    <property type="entry name" value="NAD(P)-binding Rossmann-fold domains"/>
    <property type="match status" value="1"/>
</dbReference>
<name>A0A1I7SS49_BURXY</name>
<proteinExistence type="inferred from homology"/>
<evidence type="ECO:0000256" key="1">
    <source>
        <dbReference type="ARBA" id="ARBA00006484"/>
    </source>
</evidence>
<dbReference type="WBParaSite" id="BXY_1586600.1">
    <property type="protein sequence ID" value="BXY_1586600.1"/>
    <property type="gene ID" value="BXY_1586600"/>
</dbReference>
<dbReference type="InterPro" id="IPR036291">
    <property type="entry name" value="NAD(P)-bd_dom_sf"/>
</dbReference>
<dbReference type="Gene3D" id="3.40.50.720">
    <property type="entry name" value="NAD(P)-binding Rossmann-like Domain"/>
    <property type="match status" value="1"/>
</dbReference>
<comment type="similarity">
    <text evidence="1">Belongs to the short-chain dehydrogenases/reductases (SDR) family.</text>
</comment>
<dbReference type="Pfam" id="PF00106">
    <property type="entry name" value="adh_short"/>
    <property type="match status" value="2"/>
</dbReference>
<evidence type="ECO:0000256" key="3">
    <source>
        <dbReference type="ARBA" id="ARBA00023002"/>
    </source>
</evidence>
<evidence type="ECO:0000256" key="2">
    <source>
        <dbReference type="ARBA" id="ARBA00022857"/>
    </source>
</evidence>
<reference evidence="5" key="1">
    <citation type="submission" date="2016-11" db="UniProtKB">
        <authorList>
            <consortium name="WormBaseParasite"/>
        </authorList>
    </citation>
    <scope>IDENTIFICATION</scope>
</reference>
<evidence type="ECO:0000313" key="4">
    <source>
        <dbReference type="Proteomes" id="UP000095284"/>
    </source>
</evidence>
<protein>
    <submittedName>
        <fullName evidence="5">Retinol dehydrogenase 12</fullName>
    </submittedName>
</protein>
<dbReference type="AlphaFoldDB" id="A0A1I7SS49"/>
<accession>A0A1I7SS49</accession>
<evidence type="ECO:0000313" key="5">
    <source>
        <dbReference type="WBParaSite" id="BXY_1586600.1"/>
    </source>
</evidence>
<dbReference type="PRINTS" id="PR00081">
    <property type="entry name" value="GDHRDH"/>
</dbReference>
<organism evidence="4 5">
    <name type="scientific">Bursaphelenchus xylophilus</name>
    <name type="common">Pinewood nematode worm</name>
    <name type="synonym">Aphelenchoides xylophilus</name>
    <dbReference type="NCBI Taxonomy" id="6326"/>
    <lineage>
        <taxon>Eukaryota</taxon>
        <taxon>Metazoa</taxon>
        <taxon>Ecdysozoa</taxon>
        <taxon>Nematoda</taxon>
        <taxon>Chromadorea</taxon>
        <taxon>Rhabditida</taxon>
        <taxon>Tylenchina</taxon>
        <taxon>Tylenchomorpha</taxon>
        <taxon>Aphelenchoidea</taxon>
        <taxon>Aphelenchoididae</taxon>
        <taxon>Bursaphelenchus</taxon>
    </lineage>
</organism>
<dbReference type="InterPro" id="IPR002347">
    <property type="entry name" value="SDR_fam"/>
</dbReference>
<dbReference type="PANTHER" id="PTHR24320">
    <property type="entry name" value="RETINOL DEHYDROGENASE"/>
    <property type="match status" value="1"/>
</dbReference>